<proteinExistence type="inferred from homology"/>
<feature type="transmembrane region" description="Helical" evidence="7">
    <location>
        <begin position="195"/>
        <end position="218"/>
    </location>
</feature>
<gene>
    <name evidence="8" type="ORF">OFUS_LOCUS13411</name>
</gene>
<keyword evidence="6 7" id="KW-0472">Membrane</keyword>
<dbReference type="PANTHER" id="PTHR10981">
    <property type="entry name" value="BATTENIN"/>
    <property type="match status" value="1"/>
</dbReference>
<feature type="transmembrane region" description="Helical" evidence="7">
    <location>
        <begin position="362"/>
        <end position="382"/>
    </location>
</feature>
<feature type="transmembrane region" description="Helical" evidence="7">
    <location>
        <begin position="292"/>
        <end position="315"/>
    </location>
</feature>
<feature type="transmembrane region" description="Helical" evidence="7">
    <location>
        <begin position="224"/>
        <end position="243"/>
    </location>
</feature>
<dbReference type="OrthoDB" id="5965864at2759"/>
<dbReference type="InterPro" id="IPR018460">
    <property type="entry name" value="Battenin_disease_Cln3_subgr"/>
</dbReference>
<evidence type="ECO:0000256" key="3">
    <source>
        <dbReference type="ARBA" id="ARBA00022448"/>
    </source>
</evidence>
<keyword evidence="4 7" id="KW-0812">Transmembrane</keyword>
<feature type="transmembrane region" description="Helical" evidence="7">
    <location>
        <begin position="388"/>
        <end position="414"/>
    </location>
</feature>
<dbReference type="InterPro" id="IPR036259">
    <property type="entry name" value="MFS_trans_sf"/>
</dbReference>
<evidence type="ECO:0000256" key="1">
    <source>
        <dbReference type="ARBA" id="ARBA00004127"/>
    </source>
</evidence>
<dbReference type="GO" id="GO:0005765">
    <property type="term" value="C:lysosomal membrane"/>
    <property type="evidence" value="ECO:0007669"/>
    <property type="project" value="UniProtKB-SubCell"/>
</dbReference>
<evidence type="ECO:0000256" key="4">
    <source>
        <dbReference type="ARBA" id="ARBA00022692"/>
    </source>
</evidence>
<feature type="transmembrane region" description="Helical" evidence="7">
    <location>
        <begin position="34"/>
        <end position="56"/>
    </location>
</feature>
<comment type="similarity">
    <text evidence="2 7">Belongs to the battenin family.</text>
</comment>
<evidence type="ECO:0000256" key="7">
    <source>
        <dbReference type="RuleBase" id="RU361113"/>
    </source>
</evidence>
<evidence type="ECO:0000313" key="8">
    <source>
        <dbReference type="EMBL" id="CAH1787773.1"/>
    </source>
</evidence>
<name>A0A8J1YBD9_OWEFU</name>
<evidence type="ECO:0000256" key="5">
    <source>
        <dbReference type="ARBA" id="ARBA00022989"/>
    </source>
</evidence>
<dbReference type="EMBL" id="CAIIXF020000006">
    <property type="protein sequence ID" value="CAH1787773.1"/>
    <property type="molecule type" value="Genomic_DNA"/>
</dbReference>
<dbReference type="Gene3D" id="1.20.1250.20">
    <property type="entry name" value="MFS general substrate transporter like domains"/>
    <property type="match status" value="1"/>
</dbReference>
<dbReference type="GO" id="GO:0007040">
    <property type="term" value="P:lysosome organization"/>
    <property type="evidence" value="ECO:0007669"/>
    <property type="project" value="TreeGrafter"/>
</dbReference>
<dbReference type="PANTHER" id="PTHR10981:SF0">
    <property type="entry name" value="BATTENIN"/>
    <property type="match status" value="1"/>
</dbReference>
<evidence type="ECO:0000256" key="2">
    <source>
        <dbReference type="ARBA" id="ARBA00007467"/>
    </source>
</evidence>
<evidence type="ECO:0000313" key="9">
    <source>
        <dbReference type="Proteomes" id="UP000749559"/>
    </source>
</evidence>
<accession>A0A8J1YBD9</accession>
<feature type="transmembrane region" description="Helical" evidence="7">
    <location>
        <begin position="99"/>
        <end position="121"/>
    </location>
</feature>
<evidence type="ECO:0000256" key="6">
    <source>
        <dbReference type="ARBA" id="ARBA00023136"/>
    </source>
</evidence>
<dbReference type="GO" id="GO:0012505">
    <property type="term" value="C:endomembrane system"/>
    <property type="evidence" value="ECO:0007669"/>
    <property type="project" value="UniProtKB-SubCell"/>
</dbReference>
<feature type="transmembrane region" description="Helical" evidence="7">
    <location>
        <begin position="159"/>
        <end position="183"/>
    </location>
</feature>
<protein>
    <recommendedName>
        <fullName evidence="7">Battenin</fullName>
    </recommendedName>
</protein>
<keyword evidence="3" id="KW-0813">Transport</keyword>
<feature type="transmembrane region" description="Helical" evidence="7">
    <location>
        <begin position="133"/>
        <end position="153"/>
    </location>
</feature>
<dbReference type="SUPFAM" id="SSF103473">
    <property type="entry name" value="MFS general substrate transporter"/>
    <property type="match status" value="1"/>
</dbReference>
<sequence>MSGIKNKDESPEIFNLVSEAEKEKKEKCNNRRNLAAFWLFGLCNNLSYVIMLSAAYDILEPKPGPNGPNATTPAPEHNGTTMPGDIMLEDVMASNRTPLIAHCNPAGTGVILLADILPCLFIKMLAPFFMQKIPYSIRVLITIIFSAAAFIIVALSKVIWFSIVGVVCASISTGFGEITFLSLASHFSANTISTWSSGTGGAGVGGALLYAGLTNIGLSPRNTVLLMLIFTVTLGFAYFWLLIHPKTITQKLEKKNTDADINAEVDSDDSSPLITDEKEAQVRCEHTLKEKLVLILPLLQYMIPLGLVYTFEYFINQTLYELLYFPNTFLVQREQYRWYQVIYQIGVLISRSSVNCFHTEKIWIFPIFQGITLIVLLCQVLYQFMPSIWIVFCIILLEGLFGGAGYVNTFYTIIRKVKVEEREYSMGVASVSDSCGIVIAALSSVPVHNFLCSLYK</sequence>
<keyword evidence="5 7" id="KW-1133">Transmembrane helix</keyword>
<feature type="transmembrane region" description="Helical" evidence="7">
    <location>
        <begin position="335"/>
        <end position="350"/>
    </location>
</feature>
<dbReference type="InterPro" id="IPR003492">
    <property type="entry name" value="Battenin_disease_Cln3"/>
</dbReference>
<dbReference type="Proteomes" id="UP000749559">
    <property type="component" value="Unassembled WGS sequence"/>
</dbReference>
<keyword evidence="7" id="KW-0458">Lysosome</keyword>
<organism evidence="8 9">
    <name type="scientific">Owenia fusiformis</name>
    <name type="common">Polychaete worm</name>
    <dbReference type="NCBI Taxonomy" id="6347"/>
    <lineage>
        <taxon>Eukaryota</taxon>
        <taxon>Metazoa</taxon>
        <taxon>Spiralia</taxon>
        <taxon>Lophotrochozoa</taxon>
        <taxon>Annelida</taxon>
        <taxon>Polychaeta</taxon>
        <taxon>Sedentaria</taxon>
        <taxon>Canalipalpata</taxon>
        <taxon>Sabellida</taxon>
        <taxon>Oweniida</taxon>
        <taxon>Oweniidae</taxon>
        <taxon>Owenia</taxon>
    </lineage>
</organism>
<keyword evidence="9" id="KW-1185">Reference proteome</keyword>
<comment type="caution">
    <text evidence="8">The sequence shown here is derived from an EMBL/GenBank/DDBJ whole genome shotgun (WGS) entry which is preliminary data.</text>
</comment>
<dbReference type="GO" id="GO:0051453">
    <property type="term" value="P:regulation of intracellular pH"/>
    <property type="evidence" value="ECO:0007669"/>
    <property type="project" value="TreeGrafter"/>
</dbReference>
<reference evidence="8" key="1">
    <citation type="submission" date="2022-03" db="EMBL/GenBank/DDBJ databases">
        <authorList>
            <person name="Martin C."/>
        </authorList>
    </citation>
    <scope>NUCLEOTIDE SEQUENCE</scope>
</reference>
<dbReference type="PRINTS" id="PR01315">
    <property type="entry name" value="BATTENIN"/>
</dbReference>
<dbReference type="Pfam" id="PF02487">
    <property type="entry name" value="CLN3"/>
    <property type="match status" value="1"/>
</dbReference>
<comment type="subcellular location">
    <subcellularLocation>
        <location evidence="1">Endomembrane system</location>
        <topology evidence="1">Multi-pass membrane protein</topology>
    </subcellularLocation>
    <subcellularLocation>
        <location evidence="7">Lysosome membrane</location>
        <topology evidence="7">Multi-pass membrane protein</topology>
    </subcellularLocation>
</comment>
<dbReference type="AlphaFoldDB" id="A0A8J1YBD9"/>
<dbReference type="PIRSF" id="PIRSF015974">
    <property type="entry name" value="CLN3_BTN1"/>
    <property type="match status" value="1"/>
</dbReference>